<dbReference type="GO" id="GO:0016791">
    <property type="term" value="F:phosphatase activity"/>
    <property type="evidence" value="ECO:0007669"/>
    <property type="project" value="TreeGrafter"/>
</dbReference>
<dbReference type="GO" id="GO:0005737">
    <property type="term" value="C:cytoplasm"/>
    <property type="evidence" value="ECO:0007669"/>
    <property type="project" value="TreeGrafter"/>
</dbReference>
<keyword evidence="2" id="KW-1185">Reference proteome</keyword>
<evidence type="ECO:0000313" key="1">
    <source>
        <dbReference type="EMBL" id="KAF5350080.1"/>
    </source>
</evidence>
<dbReference type="CDD" id="cd07067">
    <property type="entry name" value="HP_PGM_like"/>
    <property type="match status" value="1"/>
</dbReference>
<dbReference type="PANTHER" id="PTHR48100:SF1">
    <property type="entry name" value="HISTIDINE PHOSPHATASE FAMILY PROTEIN-RELATED"/>
    <property type="match status" value="1"/>
</dbReference>
<dbReference type="Gene3D" id="3.40.50.1240">
    <property type="entry name" value="Phosphoglycerate mutase-like"/>
    <property type="match status" value="1"/>
</dbReference>
<dbReference type="EMBL" id="JAACJO010000015">
    <property type="protein sequence ID" value="KAF5350080.1"/>
    <property type="molecule type" value="Genomic_DNA"/>
</dbReference>
<sequence length="174" mass="20057">MAVVIDNVAEAKYGTWCWDTVMSKRNGDGEITWGPDPELTEIGINQAVEAKHGWQAELPFNITLPERLYSSPLTRAMDTLRITFEEIVIADTEGNRSVMVLESCREENGVHTCDKRRNHSWIHARFPDFDFEEGFEEEDALWDPEIRETKAEVADRARKVLDYIFERDTSSTCK</sequence>
<protein>
    <submittedName>
        <fullName evidence="1">Uncharacterized protein</fullName>
    </submittedName>
</protein>
<name>A0A8H5FUC6_9AGAR</name>
<dbReference type="OrthoDB" id="496981at2759"/>
<dbReference type="Pfam" id="PF00300">
    <property type="entry name" value="His_Phos_1"/>
    <property type="match status" value="1"/>
</dbReference>
<dbReference type="Proteomes" id="UP000559027">
    <property type="component" value="Unassembled WGS sequence"/>
</dbReference>
<proteinExistence type="predicted"/>
<evidence type="ECO:0000313" key="2">
    <source>
        <dbReference type="Proteomes" id="UP000559027"/>
    </source>
</evidence>
<accession>A0A8H5FUC6</accession>
<dbReference type="PANTHER" id="PTHR48100">
    <property type="entry name" value="BROAD-SPECIFICITY PHOSPHATASE YOR283W-RELATED"/>
    <property type="match status" value="1"/>
</dbReference>
<dbReference type="InterPro" id="IPR050275">
    <property type="entry name" value="PGM_Phosphatase"/>
</dbReference>
<dbReference type="AlphaFoldDB" id="A0A8H5FUC6"/>
<dbReference type="InterPro" id="IPR013078">
    <property type="entry name" value="His_Pase_superF_clade-1"/>
</dbReference>
<comment type="caution">
    <text evidence="1">The sequence shown here is derived from an EMBL/GenBank/DDBJ whole genome shotgun (WGS) entry which is preliminary data.</text>
</comment>
<gene>
    <name evidence="1" type="ORF">D9756_009279</name>
</gene>
<dbReference type="SUPFAM" id="SSF53254">
    <property type="entry name" value="Phosphoglycerate mutase-like"/>
    <property type="match status" value="1"/>
</dbReference>
<organism evidence="1 2">
    <name type="scientific">Leucocoprinus leucothites</name>
    <dbReference type="NCBI Taxonomy" id="201217"/>
    <lineage>
        <taxon>Eukaryota</taxon>
        <taxon>Fungi</taxon>
        <taxon>Dikarya</taxon>
        <taxon>Basidiomycota</taxon>
        <taxon>Agaricomycotina</taxon>
        <taxon>Agaricomycetes</taxon>
        <taxon>Agaricomycetidae</taxon>
        <taxon>Agaricales</taxon>
        <taxon>Agaricineae</taxon>
        <taxon>Agaricaceae</taxon>
        <taxon>Leucocoprinus</taxon>
    </lineage>
</organism>
<reference evidence="1 2" key="1">
    <citation type="journal article" date="2020" name="ISME J.">
        <title>Uncovering the hidden diversity of litter-decomposition mechanisms in mushroom-forming fungi.</title>
        <authorList>
            <person name="Floudas D."/>
            <person name="Bentzer J."/>
            <person name="Ahren D."/>
            <person name="Johansson T."/>
            <person name="Persson P."/>
            <person name="Tunlid A."/>
        </authorList>
    </citation>
    <scope>NUCLEOTIDE SEQUENCE [LARGE SCALE GENOMIC DNA]</scope>
    <source>
        <strain evidence="1 2">CBS 146.42</strain>
    </source>
</reference>
<dbReference type="InterPro" id="IPR029033">
    <property type="entry name" value="His_PPase_superfam"/>
</dbReference>